<dbReference type="RefSeq" id="WP_097145653.1">
    <property type="nucleotide sequence ID" value="NZ_OBEA01000003.1"/>
</dbReference>
<evidence type="ECO:0000313" key="5">
    <source>
        <dbReference type="Proteomes" id="UP000231702"/>
    </source>
</evidence>
<dbReference type="GO" id="GO:0006749">
    <property type="term" value="P:glutathione metabolic process"/>
    <property type="evidence" value="ECO:0007669"/>
    <property type="project" value="TreeGrafter"/>
</dbReference>
<dbReference type="Gene3D" id="3.40.30.10">
    <property type="entry name" value="Glutaredoxin"/>
    <property type="match status" value="1"/>
</dbReference>
<dbReference type="SUPFAM" id="SSF47616">
    <property type="entry name" value="GST C-terminal domain-like"/>
    <property type="match status" value="1"/>
</dbReference>
<dbReference type="InterPro" id="IPR036249">
    <property type="entry name" value="Thioredoxin-like_sf"/>
</dbReference>
<dbReference type="OrthoDB" id="9799538at2"/>
<evidence type="ECO:0000313" key="2">
    <source>
        <dbReference type="EMBL" id="PJE31877.1"/>
    </source>
</evidence>
<reference evidence="2 5" key="2">
    <citation type="journal article" date="2018" name="Int. J. Syst. Evol. Microbiol.">
        <title>Pseudooceanicola lipolyticus sp. nov., a marine alphaproteobacterium, reclassification of Oceanicola flagellatus as Pseudooceanicola flagellatus comb. nov. and emended description of the genus Pseudooceanicola.</title>
        <authorList>
            <person name="Huang M.-M."/>
            <person name="Guo L.-L."/>
            <person name="Wu Y.-H."/>
            <person name="Lai Q.-L."/>
            <person name="Shao Z.-Z."/>
            <person name="Wang C.-S."/>
            <person name="Wu M."/>
            <person name="Xu X.-W."/>
        </authorList>
    </citation>
    <scope>NUCLEOTIDE SEQUENCE [LARGE SCALE GENOMIC DNA]</scope>
    <source>
        <strain evidence="2 5">Ar-45</strain>
    </source>
</reference>
<dbReference type="Proteomes" id="UP000231702">
    <property type="component" value="Unassembled WGS sequence"/>
</dbReference>
<keyword evidence="3" id="KW-0808">Transferase</keyword>
<organism evidence="3 4">
    <name type="scientific">Pseudooceanicola antarcticus</name>
    <dbReference type="NCBI Taxonomy" id="1247613"/>
    <lineage>
        <taxon>Bacteria</taxon>
        <taxon>Pseudomonadati</taxon>
        <taxon>Pseudomonadota</taxon>
        <taxon>Alphaproteobacteria</taxon>
        <taxon>Rhodobacterales</taxon>
        <taxon>Paracoccaceae</taxon>
        <taxon>Pseudooceanicola</taxon>
    </lineage>
</organism>
<dbReference type="InterPro" id="IPR004045">
    <property type="entry name" value="Glutathione_S-Trfase_N"/>
</dbReference>
<dbReference type="AlphaFoldDB" id="A0A285IRJ7"/>
<dbReference type="PROSITE" id="PS50404">
    <property type="entry name" value="GST_NTER"/>
    <property type="match status" value="1"/>
</dbReference>
<evidence type="ECO:0000259" key="1">
    <source>
        <dbReference type="PROSITE" id="PS50404"/>
    </source>
</evidence>
<dbReference type="PANTHER" id="PTHR42673:SF4">
    <property type="entry name" value="MALEYLACETOACETATE ISOMERASE"/>
    <property type="match status" value="1"/>
</dbReference>
<protein>
    <submittedName>
        <fullName evidence="3">Glutathione S-transferase</fullName>
    </submittedName>
</protein>
<dbReference type="GO" id="GO:0006559">
    <property type="term" value="P:L-phenylalanine catabolic process"/>
    <property type="evidence" value="ECO:0007669"/>
    <property type="project" value="TreeGrafter"/>
</dbReference>
<dbReference type="Proteomes" id="UP000231655">
    <property type="component" value="Unassembled WGS sequence"/>
</dbReference>
<dbReference type="InterPro" id="IPR036282">
    <property type="entry name" value="Glutathione-S-Trfase_C_sf"/>
</dbReference>
<dbReference type="CDD" id="cd03194">
    <property type="entry name" value="GST_C_3"/>
    <property type="match status" value="1"/>
</dbReference>
<dbReference type="GO" id="GO:0016034">
    <property type="term" value="F:maleylacetoacetate isomerase activity"/>
    <property type="evidence" value="ECO:0007669"/>
    <property type="project" value="TreeGrafter"/>
</dbReference>
<name>A0A285IRJ7_9RHOB</name>
<accession>A0A285IRJ7</accession>
<sequence>MPHELFIAARTYSSWSLRGWLMFETFGLPVKSQMVDLYGGNLQAQLEGHGLAPARLVPVLRTPEGHVLGETLAMAEHLAEYFPEAGLWPADPGARIAARWLVSEMHAGFTALRGACPMQLLCQYQGFEPSEAVLADLARLDQLFAYAETQRSAEGPWIMGTWSLADCFYAPVAARIAGYGLPVSPRLAAYAQAMLAHPAFRRWRALALTETFAHDPYAMDLPRGSWPGPTPLPARAVSEGASINQTCPYSGKPVTDLAEIDGRIIGYCNPTCRDKSVNDAGAWPATMALLSAAH</sequence>
<dbReference type="SUPFAM" id="SSF52833">
    <property type="entry name" value="Thioredoxin-like"/>
    <property type="match status" value="1"/>
</dbReference>
<gene>
    <name evidence="2" type="ORF">CVM39_01880</name>
    <name evidence="3" type="ORF">SAMN06297129_1910</name>
</gene>
<feature type="domain" description="GST N-terminal" evidence="1">
    <location>
        <begin position="1"/>
        <end position="86"/>
    </location>
</feature>
<keyword evidence="5" id="KW-1185">Reference proteome</keyword>
<dbReference type="EMBL" id="PGTD01000007">
    <property type="protein sequence ID" value="PJE31877.1"/>
    <property type="molecule type" value="Genomic_DNA"/>
</dbReference>
<evidence type="ECO:0000313" key="3">
    <source>
        <dbReference type="EMBL" id="SNY50650.1"/>
    </source>
</evidence>
<reference evidence="3 4" key="1">
    <citation type="submission" date="2017-09" db="EMBL/GenBank/DDBJ databases">
        <authorList>
            <person name="Ehlers B."/>
            <person name="Leendertz F.H."/>
        </authorList>
    </citation>
    <scope>NUCLEOTIDE SEQUENCE [LARGE SCALE GENOMIC DNA]</scope>
    <source>
        <strain evidence="3 4">CGMCC 1.12662</strain>
    </source>
</reference>
<dbReference type="EMBL" id="OBEA01000003">
    <property type="protein sequence ID" value="SNY50650.1"/>
    <property type="molecule type" value="Genomic_DNA"/>
</dbReference>
<dbReference type="Pfam" id="PF13409">
    <property type="entry name" value="GST_N_2"/>
    <property type="match status" value="1"/>
</dbReference>
<dbReference type="PANTHER" id="PTHR42673">
    <property type="entry name" value="MALEYLACETOACETATE ISOMERASE"/>
    <property type="match status" value="1"/>
</dbReference>
<dbReference type="GO" id="GO:0004364">
    <property type="term" value="F:glutathione transferase activity"/>
    <property type="evidence" value="ECO:0007669"/>
    <property type="project" value="TreeGrafter"/>
</dbReference>
<dbReference type="Gene3D" id="1.20.1050.10">
    <property type="match status" value="1"/>
</dbReference>
<evidence type="ECO:0000313" key="4">
    <source>
        <dbReference type="Proteomes" id="UP000231655"/>
    </source>
</evidence>
<proteinExistence type="predicted"/>